<reference evidence="1" key="1">
    <citation type="submission" date="2020-03" db="EMBL/GenBank/DDBJ databases">
        <title>The deep terrestrial virosphere.</title>
        <authorList>
            <person name="Holmfeldt K."/>
            <person name="Nilsson E."/>
            <person name="Simone D."/>
            <person name="Lopez-Fernandez M."/>
            <person name="Wu X."/>
            <person name="de Brujin I."/>
            <person name="Lundin D."/>
            <person name="Andersson A."/>
            <person name="Bertilsson S."/>
            <person name="Dopson M."/>
        </authorList>
    </citation>
    <scope>NUCLEOTIDE SEQUENCE</scope>
    <source>
        <strain evidence="2">MM415A00259</strain>
        <strain evidence="1">MM415B00452</strain>
    </source>
</reference>
<evidence type="ECO:0000313" key="1">
    <source>
        <dbReference type="EMBL" id="QJA64934.1"/>
    </source>
</evidence>
<sequence length="167" mass="18884">MQKEMLKKGLAILALTFPEKKFDGKVWWELLNDIDDKKFLIAVKDVCSTTKELYPGTNLIAIIREIALSGMYLLSGEAWEEVLKEVSRVGYVGIPKFKDAITEKAVNCIGWKTICASEMIGVERSHFTKIYEQLLDRDKSEEVKLEDCKQINRSGIDKVKGLIGGIL</sequence>
<evidence type="ECO:0000313" key="2">
    <source>
        <dbReference type="EMBL" id="QJA83708.1"/>
    </source>
</evidence>
<proteinExistence type="predicted"/>
<organism evidence="1">
    <name type="scientific">viral metagenome</name>
    <dbReference type="NCBI Taxonomy" id="1070528"/>
    <lineage>
        <taxon>unclassified sequences</taxon>
        <taxon>metagenomes</taxon>
        <taxon>organismal metagenomes</taxon>
    </lineage>
</organism>
<name>A0A6M3J5F9_9ZZZZ</name>
<dbReference type="AlphaFoldDB" id="A0A6M3J5F9"/>
<protein>
    <submittedName>
        <fullName evidence="1">Uncharacterized protein</fullName>
    </submittedName>
</protein>
<gene>
    <name evidence="2" type="ORF">MM415A00259_0033</name>
    <name evidence="1" type="ORF">MM415B00452_0035</name>
</gene>
<dbReference type="EMBL" id="MT142516">
    <property type="protein sequence ID" value="QJA83708.1"/>
    <property type="molecule type" value="Genomic_DNA"/>
</dbReference>
<dbReference type="EMBL" id="MT141529">
    <property type="protein sequence ID" value="QJA64934.1"/>
    <property type="molecule type" value="Genomic_DNA"/>
</dbReference>
<accession>A0A6M3J5F9</accession>